<feature type="compositionally biased region" description="Basic and acidic residues" evidence="1">
    <location>
        <begin position="467"/>
        <end position="476"/>
    </location>
</feature>
<accession>A0A9P6UF35</accession>
<evidence type="ECO:0000256" key="2">
    <source>
        <dbReference type="SAM" id="Phobius"/>
    </source>
</evidence>
<feature type="compositionally biased region" description="Polar residues" evidence="1">
    <location>
        <begin position="526"/>
        <end position="536"/>
    </location>
</feature>
<dbReference type="EMBL" id="JAAAIN010003406">
    <property type="protein sequence ID" value="KAG0285880.1"/>
    <property type="molecule type" value="Genomic_DNA"/>
</dbReference>
<feature type="region of interest" description="Disordered" evidence="1">
    <location>
        <begin position="466"/>
        <end position="604"/>
    </location>
</feature>
<dbReference type="Proteomes" id="UP000823405">
    <property type="component" value="Unassembled WGS sequence"/>
</dbReference>
<keyword evidence="4" id="KW-1185">Reference proteome</keyword>
<reference evidence="3" key="1">
    <citation type="journal article" date="2020" name="Fungal Divers.">
        <title>Resolving the Mortierellaceae phylogeny through synthesis of multi-gene phylogenetics and phylogenomics.</title>
        <authorList>
            <person name="Vandepol N."/>
            <person name="Liber J."/>
            <person name="Desiro A."/>
            <person name="Na H."/>
            <person name="Kennedy M."/>
            <person name="Barry K."/>
            <person name="Grigoriev I.V."/>
            <person name="Miller A.N."/>
            <person name="O'Donnell K."/>
            <person name="Stajich J.E."/>
            <person name="Bonito G."/>
        </authorList>
    </citation>
    <scope>NUCLEOTIDE SEQUENCE</scope>
    <source>
        <strain evidence="3">NVP60</strain>
    </source>
</reference>
<name>A0A9P6UF35_9FUNG</name>
<keyword evidence="2" id="KW-0812">Transmembrane</keyword>
<protein>
    <submittedName>
        <fullName evidence="3">Uncharacterized protein</fullName>
    </submittedName>
</protein>
<dbReference type="AlphaFoldDB" id="A0A9P6UF35"/>
<gene>
    <name evidence="3" type="ORF">BGZ97_007639</name>
</gene>
<organism evidence="3 4">
    <name type="scientific">Linnemannia gamsii</name>
    <dbReference type="NCBI Taxonomy" id="64522"/>
    <lineage>
        <taxon>Eukaryota</taxon>
        <taxon>Fungi</taxon>
        <taxon>Fungi incertae sedis</taxon>
        <taxon>Mucoromycota</taxon>
        <taxon>Mortierellomycotina</taxon>
        <taxon>Mortierellomycetes</taxon>
        <taxon>Mortierellales</taxon>
        <taxon>Mortierellaceae</taxon>
        <taxon>Linnemannia</taxon>
    </lineage>
</organism>
<dbReference type="OrthoDB" id="5596129at2759"/>
<feature type="region of interest" description="Disordered" evidence="1">
    <location>
        <begin position="619"/>
        <end position="697"/>
    </location>
</feature>
<evidence type="ECO:0000313" key="4">
    <source>
        <dbReference type="Proteomes" id="UP000823405"/>
    </source>
</evidence>
<proteinExistence type="predicted"/>
<keyword evidence="2" id="KW-0472">Membrane</keyword>
<keyword evidence="2" id="KW-1133">Transmembrane helix</keyword>
<sequence>MAGHKSGPRRFYIFGIPVTYELLLRIAILIITIGLLVFAAIPKVRSILDQVNYVSVKVTNTAQIPIPDILICSEFLDSVELDIITRTQYDDGRQGVDVKEAVNKAFYEVKNATEFNLQANGDWERKGKCAFLHRQENFVFPKNLDGSTLPALVKIVFACHASTPFLTHAPAGLSMAIWNGDVNVTMIQPIWNEIPSINTLTFVYSEHKLLKGDTQPRYTLQKQNLRPMDLANKIVFAKVEISPDSFYINQYNDNKGYSWVDLAGAIGGYKSWGIMQRYVLQTSPNSRRYRKDESPPKNGFEAFQRWLKKQFSRLDSNADNDPDNMPLHPDPRRHSLRYSTALSTAAVVAGGGGKGGKHNDNGNYNGTYTARSSMDLSGGNYYFTEQGAPGSQSLRPLAPLNENSEEQEVEELIRLIDLRIDERMWSLEKTLSRYYLDGFRLRNYSSPYALEAGILASAAAGGAGDRVMSKEEEAKNESNSPGSTNRDSRMELLDGSGDYTPPMSPPPAPMYPPRPQVSQHYAYLGDSQQQQHQPSASLAGPPPHAGSAPVPQINISEGPVSPQPLPAQSEIEQGAPTGSSSSEPTRHLPSASDGSAFILDLPQRNNMRGTIRKAVERLQHEWPQGRSQNVYVPRTQYGGPGGNNSNTATTTYSSNNNSNFGGNNNNNAGGYSQHRNNNDDQGNSQNNQQNTPGSGWP</sequence>
<comment type="caution">
    <text evidence="3">The sequence shown here is derived from an EMBL/GenBank/DDBJ whole genome shotgun (WGS) entry which is preliminary data.</text>
</comment>
<feature type="compositionally biased region" description="Low complexity" evidence="1">
    <location>
        <begin position="643"/>
        <end position="672"/>
    </location>
</feature>
<feature type="compositionally biased region" description="Low complexity" evidence="1">
    <location>
        <begin position="679"/>
        <end position="690"/>
    </location>
</feature>
<evidence type="ECO:0000313" key="3">
    <source>
        <dbReference type="EMBL" id="KAG0285880.1"/>
    </source>
</evidence>
<feature type="compositionally biased region" description="Pro residues" evidence="1">
    <location>
        <begin position="502"/>
        <end position="515"/>
    </location>
</feature>
<evidence type="ECO:0000256" key="1">
    <source>
        <dbReference type="SAM" id="MobiDB-lite"/>
    </source>
</evidence>
<feature type="transmembrane region" description="Helical" evidence="2">
    <location>
        <begin position="12"/>
        <end position="41"/>
    </location>
</feature>